<dbReference type="EnsemblPlants" id="Bo5g115130.1">
    <property type="protein sequence ID" value="Bo5g115130.1"/>
    <property type="gene ID" value="Bo5g115130"/>
</dbReference>
<dbReference type="Proteomes" id="UP000032141">
    <property type="component" value="Chromosome C5"/>
</dbReference>
<evidence type="ECO:0000313" key="1">
    <source>
        <dbReference type="EnsemblPlants" id="Bo5g115130.1"/>
    </source>
</evidence>
<keyword evidence="2" id="KW-1185">Reference proteome</keyword>
<reference evidence="1" key="2">
    <citation type="submission" date="2015-03" db="UniProtKB">
        <authorList>
            <consortium name="EnsemblPlants"/>
        </authorList>
    </citation>
    <scope>IDENTIFICATION</scope>
</reference>
<dbReference type="HOGENOM" id="CLU_2852781_0_0_1"/>
<dbReference type="AlphaFoldDB" id="A0A0D3CIG5"/>
<reference evidence="1 2" key="1">
    <citation type="journal article" date="2014" name="Genome Biol.">
        <title>Transcriptome and methylome profiling reveals relics of genome dominance in the mesopolyploid Brassica oleracea.</title>
        <authorList>
            <person name="Parkin I.A."/>
            <person name="Koh C."/>
            <person name="Tang H."/>
            <person name="Robinson S.J."/>
            <person name="Kagale S."/>
            <person name="Clarke W.E."/>
            <person name="Town C.D."/>
            <person name="Nixon J."/>
            <person name="Krishnakumar V."/>
            <person name="Bidwell S.L."/>
            <person name="Denoeud F."/>
            <person name="Belcram H."/>
            <person name="Links M.G."/>
            <person name="Just J."/>
            <person name="Clarke C."/>
            <person name="Bender T."/>
            <person name="Huebert T."/>
            <person name="Mason A.S."/>
            <person name="Pires J.C."/>
            <person name="Barker G."/>
            <person name="Moore J."/>
            <person name="Walley P.G."/>
            <person name="Manoli S."/>
            <person name="Batley J."/>
            <person name="Edwards D."/>
            <person name="Nelson M.N."/>
            <person name="Wang X."/>
            <person name="Paterson A.H."/>
            <person name="King G."/>
            <person name="Bancroft I."/>
            <person name="Chalhoub B."/>
            <person name="Sharpe A.G."/>
        </authorList>
    </citation>
    <scope>NUCLEOTIDE SEQUENCE</scope>
    <source>
        <strain evidence="1 2">cv. TO1000</strain>
    </source>
</reference>
<protein>
    <submittedName>
        <fullName evidence="1">Uncharacterized protein</fullName>
    </submittedName>
</protein>
<name>A0A0D3CIG5_BRAOL</name>
<dbReference type="Gramene" id="Bo5g115130.1">
    <property type="protein sequence ID" value="Bo5g115130.1"/>
    <property type="gene ID" value="Bo5g115130"/>
</dbReference>
<evidence type="ECO:0000313" key="2">
    <source>
        <dbReference type="Proteomes" id="UP000032141"/>
    </source>
</evidence>
<accession>A0A0D3CIG5</accession>
<proteinExistence type="predicted"/>
<sequence>MTIIYSSIIPRAIISRIKTVKTKIPITIFNFQLATMMDTKMISQDPLLPSILRNPFRSFQTHNTP</sequence>
<organism evidence="1 2">
    <name type="scientific">Brassica oleracea var. oleracea</name>
    <dbReference type="NCBI Taxonomy" id="109376"/>
    <lineage>
        <taxon>Eukaryota</taxon>
        <taxon>Viridiplantae</taxon>
        <taxon>Streptophyta</taxon>
        <taxon>Embryophyta</taxon>
        <taxon>Tracheophyta</taxon>
        <taxon>Spermatophyta</taxon>
        <taxon>Magnoliopsida</taxon>
        <taxon>eudicotyledons</taxon>
        <taxon>Gunneridae</taxon>
        <taxon>Pentapetalae</taxon>
        <taxon>rosids</taxon>
        <taxon>malvids</taxon>
        <taxon>Brassicales</taxon>
        <taxon>Brassicaceae</taxon>
        <taxon>Brassiceae</taxon>
        <taxon>Brassica</taxon>
    </lineage>
</organism>